<proteinExistence type="predicted"/>
<gene>
    <name evidence="1" type="ORF">GCM10009817_17050</name>
</gene>
<accession>A0ABP5DB92</accession>
<dbReference type="RefSeq" id="WP_344060527.1">
    <property type="nucleotide sequence ID" value="NZ_BAAAPU010000007.1"/>
</dbReference>
<evidence type="ECO:0000313" key="1">
    <source>
        <dbReference type="EMBL" id="GAA1977251.1"/>
    </source>
</evidence>
<reference evidence="2" key="1">
    <citation type="journal article" date="2019" name="Int. J. Syst. Evol. Microbiol.">
        <title>The Global Catalogue of Microorganisms (GCM) 10K type strain sequencing project: providing services to taxonomists for standard genome sequencing and annotation.</title>
        <authorList>
            <consortium name="The Broad Institute Genomics Platform"/>
            <consortium name="The Broad Institute Genome Sequencing Center for Infectious Disease"/>
            <person name="Wu L."/>
            <person name="Ma J."/>
        </authorList>
    </citation>
    <scope>NUCLEOTIDE SEQUENCE [LARGE SCALE GENOMIC DNA]</scope>
    <source>
        <strain evidence="2">JCM 15628</strain>
    </source>
</reference>
<keyword evidence="2" id="KW-1185">Reference proteome</keyword>
<name>A0ABP5DB92_9MICO</name>
<organism evidence="1 2">
    <name type="scientific">Terrabacter lapilli</name>
    <dbReference type="NCBI Taxonomy" id="436231"/>
    <lineage>
        <taxon>Bacteria</taxon>
        <taxon>Bacillati</taxon>
        <taxon>Actinomycetota</taxon>
        <taxon>Actinomycetes</taxon>
        <taxon>Micrococcales</taxon>
        <taxon>Intrasporangiaceae</taxon>
        <taxon>Terrabacter</taxon>
    </lineage>
</organism>
<comment type="caution">
    <text evidence="1">The sequence shown here is derived from an EMBL/GenBank/DDBJ whole genome shotgun (WGS) entry which is preliminary data.</text>
</comment>
<dbReference type="Proteomes" id="UP001500013">
    <property type="component" value="Unassembled WGS sequence"/>
</dbReference>
<protein>
    <submittedName>
        <fullName evidence="1">Uncharacterized protein</fullName>
    </submittedName>
</protein>
<evidence type="ECO:0000313" key="2">
    <source>
        <dbReference type="Proteomes" id="UP001500013"/>
    </source>
</evidence>
<dbReference type="EMBL" id="BAAAPU010000007">
    <property type="protein sequence ID" value="GAA1977251.1"/>
    <property type="molecule type" value="Genomic_DNA"/>
</dbReference>
<sequence length="77" mass="8521">MYDASAHGPRSFDPVALGHHETDAWAAYYCHEWDLSDRWVSGGCDRADPLLAAERRALVASCSSLLDTVAWVGDRRS</sequence>